<comment type="catalytic activity">
    <reaction evidence="1">
        <text>dUMP + (6R)-5,10-methylene-5,6,7,8-tetrahydrofolate + NADPH + H(+) = dTMP + (6S)-5,6,7,8-tetrahydrofolate + NADP(+)</text>
        <dbReference type="Rhea" id="RHEA:29043"/>
        <dbReference type="ChEBI" id="CHEBI:15378"/>
        <dbReference type="ChEBI" id="CHEBI:15636"/>
        <dbReference type="ChEBI" id="CHEBI:57453"/>
        <dbReference type="ChEBI" id="CHEBI:57783"/>
        <dbReference type="ChEBI" id="CHEBI:58349"/>
        <dbReference type="ChEBI" id="CHEBI:63528"/>
        <dbReference type="ChEBI" id="CHEBI:246422"/>
        <dbReference type="EC" id="2.1.1.148"/>
    </reaction>
</comment>
<keyword evidence="1 2" id="KW-0808">Transferase</keyword>
<dbReference type="CDD" id="cd20175">
    <property type="entry name" value="ThyX"/>
    <property type="match status" value="1"/>
</dbReference>
<feature type="binding site" evidence="1">
    <location>
        <position position="188"/>
    </location>
    <ligand>
        <name>FAD</name>
        <dbReference type="ChEBI" id="CHEBI:57692"/>
        <note>ligand shared between neighboring subunits</note>
    </ligand>
</feature>
<feature type="binding site" description="in other chain" evidence="1">
    <location>
        <begin position="90"/>
        <end position="92"/>
    </location>
    <ligand>
        <name>dUMP</name>
        <dbReference type="ChEBI" id="CHEBI:246422"/>
        <note>ligand shared between dimeric partners</note>
    </ligand>
</feature>
<dbReference type="GO" id="GO:0050797">
    <property type="term" value="F:thymidylate synthase (FAD) activity"/>
    <property type="evidence" value="ECO:0007669"/>
    <property type="project" value="UniProtKB-EC"/>
</dbReference>
<accession>A0ABS2GIA2</accession>
<feature type="binding site" evidence="1">
    <location>
        <position position="193"/>
    </location>
    <ligand>
        <name>dUMP</name>
        <dbReference type="ChEBI" id="CHEBI:246422"/>
        <note>ligand shared between dimeric partners</note>
    </ligand>
</feature>
<evidence type="ECO:0000256" key="1">
    <source>
        <dbReference type="HAMAP-Rule" id="MF_01408"/>
    </source>
</evidence>
<reference evidence="2 3" key="1">
    <citation type="journal article" date="2021" name="Sci. Rep.">
        <title>The distribution of antibiotic resistance genes in chicken gut microbiota commensals.</title>
        <authorList>
            <person name="Juricova H."/>
            <person name="Matiasovicova J."/>
            <person name="Kubasova T."/>
            <person name="Cejkova D."/>
            <person name="Rychlik I."/>
        </authorList>
    </citation>
    <scope>NUCLEOTIDE SEQUENCE [LARGE SCALE GENOMIC DNA]</scope>
    <source>
        <strain evidence="2 3">An564</strain>
    </source>
</reference>
<dbReference type="PROSITE" id="PS51331">
    <property type="entry name" value="THYX"/>
    <property type="match status" value="1"/>
</dbReference>
<dbReference type="PANTHER" id="PTHR34934">
    <property type="entry name" value="FLAVIN-DEPENDENT THYMIDYLATE SYNTHASE"/>
    <property type="match status" value="1"/>
</dbReference>
<feature type="binding site" evidence="1">
    <location>
        <begin position="77"/>
        <end position="80"/>
    </location>
    <ligand>
        <name>dUMP</name>
        <dbReference type="ChEBI" id="CHEBI:246422"/>
        <note>ligand shared between dimeric partners</note>
    </ligand>
</feature>
<feature type="binding site" description="in other chain" evidence="1">
    <location>
        <position position="166"/>
    </location>
    <ligand>
        <name>dUMP</name>
        <dbReference type="ChEBI" id="CHEBI:246422"/>
        <note>ligand shared between dimeric partners</note>
    </ligand>
</feature>
<dbReference type="PANTHER" id="PTHR34934:SF1">
    <property type="entry name" value="FLAVIN-DEPENDENT THYMIDYLATE SYNTHASE"/>
    <property type="match status" value="1"/>
</dbReference>
<comment type="cofactor">
    <cofactor evidence="1">
        <name>FAD</name>
        <dbReference type="ChEBI" id="CHEBI:57692"/>
    </cofactor>
    <text evidence="1">Binds 4 FAD per tetramer. Each FAD binding site is formed by three monomers.</text>
</comment>
<dbReference type="InterPro" id="IPR003669">
    <property type="entry name" value="Thymidylate_synthase_ThyX"/>
</dbReference>
<keyword evidence="1" id="KW-0274">FAD</keyword>
<comment type="pathway">
    <text evidence="1">Pyrimidine metabolism; dTTP biosynthesis.</text>
</comment>
<feature type="binding site" evidence="1">
    <location>
        <begin position="182"/>
        <end position="184"/>
    </location>
    <ligand>
        <name>FAD</name>
        <dbReference type="ChEBI" id="CHEBI:57692"/>
        <note>ligand shared between neighboring subunits</note>
    </ligand>
</feature>
<evidence type="ECO:0000313" key="2">
    <source>
        <dbReference type="EMBL" id="MBM6922195.1"/>
    </source>
</evidence>
<keyword evidence="3" id="KW-1185">Reference proteome</keyword>
<dbReference type="Proteomes" id="UP000724149">
    <property type="component" value="Unassembled WGS sequence"/>
</dbReference>
<keyword evidence="1 2" id="KW-0489">Methyltransferase</keyword>
<feature type="active site" description="Involved in ionization of N3 of dUMP, leading to its activation" evidence="1">
    <location>
        <position position="193"/>
    </location>
</feature>
<comment type="subunit">
    <text evidence="1">Homotetramer.</text>
</comment>
<dbReference type="InterPro" id="IPR036098">
    <property type="entry name" value="Thymidylate_synthase_ThyX_sf"/>
</dbReference>
<dbReference type="GO" id="GO:0032259">
    <property type="term" value="P:methylation"/>
    <property type="evidence" value="ECO:0007669"/>
    <property type="project" value="UniProtKB-KW"/>
</dbReference>
<protein>
    <recommendedName>
        <fullName evidence="1">Flavin-dependent thymidylate synthase</fullName>
        <shortName evidence="1">FDTS</shortName>
        <ecNumber evidence="1">2.1.1.148</ecNumber>
    </recommendedName>
    <alternativeName>
        <fullName evidence="1">FAD-dependent thymidylate synthase</fullName>
    </alternativeName>
    <alternativeName>
        <fullName evidence="1">Thymidylate synthase ThyX</fullName>
        <shortName evidence="1">TS</shortName>
        <shortName evidence="1">TSase</shortName>
    </alternativeName>
</protein>
<keyword evidence="1" id="KW-0285">Flavoprotein</keyword>
<dbReference type="SUPFAM" id="SSF69796">
    <property type="entry name" value="Thymidylate synthase-complementing protein Thy1"/>
    <property type="match status" value="1"/>
</dbReference>
<gene>
    <name evidence="1" type="primary">thyX</name>
    <name evidence="2" type="ORF">H9X81_00610</name>
</gene>
<dbReference type="Gene3D" id="3.30.1360.170">
    <property type="match status" value="1"/>
</dbReference>
<sequence>MAKVTLLTHTPDPERYIAAAAKLCYSASGVDTLLDKLTDEKAAEFVEMLASMGHESPIEHVSFTFGIEGVSRSLLAQITRHRIASFSVQSQRYVREKQFSFVTPPEIEKDPETLAIYNQAMQNAIQSYDALADRLKERHTAELMAEGMEEKAARRQAEKMAIEDARFVLPNAADTNMIMTMNARELLHFFRHRCCNRAQWEIRAVAKEMLRQVSEVAPTLFVNAGPSCVSGPCPEGKMSCGKMADVREEYRQLRERIRHAEEQ</sequence>
<organism evidence="2 3">
    <name type="scientific">Hydrogenoanaerobacterium saccharovorans</name>
    <dbReference type="NCBI Taxonomy" id="474960"/>
    <lineage>
        <taxon>Bacteria</taxon>
        <taxon>Bacillati</taxon>
        <taxon>Bacillota</taxon>
        <taxon>Clostridia</taxon>
        <taxon>Eubacteriales</taxon>
        <taxon>Oscillospiraceae</taxon>
        <taxon>Hydrogenoanaerobacterium</taxon>
    </lineage>
</organism>
<comment type="function">
    <text evidence="1">Catalyzes the reductive methylation of 2'-deoxyuridine-5'-monophosphate (dUMP) to 2'-deoxythymidine-5'-monophosphate (dTMP) while utilizing 5,10-methylenetetrahydrofolate (mTHF) as the methyl donor, and NADPH and FADH(2) as the reductant.</text>
</comment>
<keyword evidence="1" id="KW-0521">NADP</keyword>
<dbReference type="HAMAP" id="MF_01408">
    <property type="entry name" value="ThyX"/>
    <property type="match status" value="1"/>
</dbReference>
<dbReference type="NCBIfam" id="TIGR02170">
    <property type="entry name" value="thyX"/>
    <property type="match status" value="1"/>
</dbReference>
<dbReference type="EMBL" id="JACSNR010000001">
    <property type="protein sequence ID" value="MBM6922195.1"/>
    <property type="molecule type" value="Genomic_DNA"/>
</dbReference>
<keyword evidence="1" id="KW-0545">Nucleotide biosynthesis</keyword>
<feature type="binding site" evidence="1">
    <location>
        <begin position="80"/>
        <end position="82"/>
    </location>
    <ligand>
        <name>FAD</name>
        <dbReference type="ChEBI" id="CHEBI:57692"/>
        <note>ligand shared between neighboring subunits</note>
    </ligand>
</feature>
<comment type="similarity">
    <text evidence="1">Belongs to the thymidylate synthase ThyX family.</text>
</comment>
<evidence type="ECO:0000313" key="3">
    <source>
        <dbReference type="Proteomes" id="UP000724149"/>
    </source>
</evidence>
<comment type="caution">
    <text evidence="2">The sequence shown here is derived from an EMBL/GenBank/DDBJ whole genome shotgun (WGS) entry which is preliminary data.</text>
</comment>
<comment type="caution">
    <text evidence="1">Lacks conserved residue(s) required for the propagation of feature annotation.</text>
</comment>
<dbReference type="RefSeq" id="WP_177504052.1">
    <property type="nucleotide sequence ID" value="NZ_JACSNR010000001.1"/>
</dbReference>
<name>A0ABS2GIA2_9FIRM</name>
<dbReference type="EC" id="2.1.1.148" evidence="1"/>
<dbReference type="Pfam" id="PF02511">
    <property type="entry name" value="Thy1"/>
    <property type="match status" value="1"/>
</dbReference>
<proteinExistence type="inferred from homology"/>
<feature type="binding site" evidence="1">
    <location>
        <position position="56"/>
    </location>
    <ligand>
        <name>FAD</name>
        <dbReference type="ChEBI" id="CHEBI:57692"/>
        <note>ligand shared between neighboring subunits</note>
    </ligand>
</feature>